<protein>
    <submittedName>
        <fullName evidence="1">Uncharacterized protein</fullName>
    </submittedName>
</protein>
<proteinExistence type="predicted"/>
<dbReference type="GeneID" id="13993505"/>
<dbReference type="OrthoDB" id="28902at10239"/>
<organism evidence="1 2">
    <name type="scientific">Cronobacter phage vB_CsaM_GAP31</name>
    <dbReference type="NCBI Taxonomy" id="1141135"/>
    <lineage>
        <taxon>Viruses</taxon>
        <taxon>Duplodnaviria</taxon>
        <taxon>Heunggongvirae</taxon>
        <taxon>Uroviricota</taxon>
        <taxon>Caudoviricetes</taxon>
        <taxon>Vequintavirinae</taxon>
        <taxon>Seunavirus</taxon>
        <taxon>Seunavirus GAP31</taxon>
    </lineage>
</organism>
<gene>
    <name evidence="1" type="ORF">GAP31_186</name>
</gene>
<evidence type="ECO:0000313" key="1">
    <source>
        <dbReference type="EMBL" id="AFC21367.1"/>
    </source>
</evidence>
<dbReference type="EMBL" id="JN882284">
    <property type="protein sequence ID" value="AFC21367.1"/>
    <property type="molecule type" value="Genomic_DNA"/>
</dbReference>
<sequence length="62" mass="7334">MDSDNYCIAFSERDWPHESLRGMYHHMACKQCGKQYIGPKREVFCFICEKDKKDIDNGKDSK</sequence>
<dbReference type="KEGG" id="vg:13993505"/>
<name>K4F6X8_9CAUD</name>
<accession>K4F6X8</accession>
<reference evidence="1 2" key="1">
    <citation type="journal article" date="2012" name="J. Virol.">
        <title>Genome Sequence of Cronobacter sakazakii Myovirus vB_CsaM_GAP31.</title>
        <authorList>
            <person name="Abbasifar R."/>
            <person name="Kropinski A.M."/>
            <person name="Sabour P.M."/>
            <person name="Ackermann H.W."/>
            <person name="Alanis Villa A."/>
            <person name="Abbasifar A."/>
            <person name="Griffiths M.W."/>
        </authorList>
    </citation>
    <scope>NUCLEOTIDE SEQUENCE [LARGE SCALE GENOMIC DNA]</scope>
</reference>
<evidence type="ECO:0000313" key="2">
    <source>
        <dbReference type="Proteomes" id="UP000000458"/>
    </source>
</evidence>
<dbReference type="Proteomes" id="UP000000458">
    <property type="component" value="Segment"/>
</dbReference>
<dbReference type="RefSeq" id="YP_006987022.1">
    <property type="nucleotide sequence ID" value="NC_019400.1"/>
</dbReference>
<keyword evidence="2" id="KW-1185">Reference proteome</keyword>